<keyword evidence="8" id="KW-1185">Reference proteome</keyword>
<evidence type="ECO:0000256" key="6">
    <source>
        <dbReference type="SAM" id="Phobius"/>
    </source>
</evidence>
<keyword evidence="5 6" id="KW-0472">Membrane</keyword>
<feature type="transmembrane region" description="Helical" evidence="6">
    <location>
        <begin position="59"/>
        <end position="79"/>
    </location>
</feature>
<evidence type="ECO:0000256" key="1">
    <source>
        <dbReference type="ARBA" id="ARBA00004141"/>
    </source>
</evidence>
<comment type="subcellular location">
    <subcellularLocation>
        <location evidence="1">Membrane</location>
        <topology evidence="1">Multi-pass membrane protein</topology>
    </subcellularLocation>
</comment>
<feature type="transmembrane region" description="Helical" evidence="6">
    <location>
        <begin position="374"/>
        <end position="393"/>
    </location>
</feature>
<gene>
    <name evidence="7" type="ORF">BED47_16260</name>
</gene>
<dbReference type="Gene3D" id="1.20.1740.10">
    <property type="entry name" value="Amino acid/polyamine transporter I"/>
    <property type="match status" value="1"/>
</dbReference>
<evidence type="ECO:0000313" key="8">
    <source>
        <dbReference type="Proteomes" id="UP000094580"/>
    </source>
</evidence>
<dbReference type="PIRSF" id="PIRSF006060">
    <property type="entry name" value="AA_transporter"/>
    <property type="match status" value="1"/>
</dbReference>
<feature type="transmembrane region" description="Helical" evidence="6">
    <location>
        <begin position="211"/>
        <end position="230"/>
    </location>
</feature>
<feature type="transmembrane region" description="Helical" evidence="6">
    <location>
        <begin position="413"/>
        <end position="430"/>
    </location>
</feature>
<evidence type="ECO:0000256" key="5">
    <source>
        <dbReference type="ARBA" id="ARBA00023136"/>
    </source>
</evidence>
<name>A0ABX2ZTF4_9BACI</name>
<sequence>MSKQGIDSDALQSFNYKQELQRSLKFFSSFAVAFSFISITTGIFSSYSLALGAAGPAGIWTWPFVMVGHLLVALIFADLSSKIPLSGYVYQWVSRLTNRGFGWFTGWAALCYLIIVVPTVDYGVAPIFLDLIGIKSTTTVLTTVVLITIVIQALLNIYGVRIATIINNSAVYTEVIGFIGIIIILSFVLFFKGADFSLLTYTAHKVGSNGSYLTAFVLSVVMGSYTLVGFEAAANLAEETVDANKTVPKAIVYSMLLAGVIGFVFLIIVTSGIKDINSIMASASPISDILQSRLGTAVADFFLALVIVSIFACGLIIMASASRLIYALSRDNVFFASNVFKKVDKKHNVPYNAIILVSVLGIIAVFYFGKLSLLIGTSAALPAIIYLITVIAYATKIKTLPDTDGFKLGKWRLPVTILAIIWLVFEVGILTLPKDFLPTTKVILYLFLAGIVIYWALFRSRIQEGKIGINLEKDLDV</sequence>
<evidence type="ECO:0000256" key="4">
    <source>
        <dbReference type="ARBA" id="ARBA00022989"/>
    </source>
</evidence>
<evidence type="ECO:0000256" key="3">
    <source>
        <dbReference type="ARBA" id="ARBA00022692"/>
    </source>
</evidence>
<feature type="transmembrane region" description="Helical" evidence="6">
    <location>
        <begin position="26"/>
        <end position="47"/>
    </location>
</feature>
<feature type="transmembrane region" description="Helical" evidence="6">
    <location>
        <begin position="251"/>
        <end position="273"/>
    </location>
</feature>
<dbReference type="EMBL" id="MDKC01000003">
    <property type="protein sequence ID" value="ODG93065.1"/>
    <property type="molecule type" value="Genomic_DNA"/>
</dbReference>
<evidence type="ECO:0000313" key="7">
    <source>
        <dbReference type="EMBL" id="ODG93065.1"/>
    </source>
</evidence>
<keyword evidence="4 6" id="KW-1133">Transmembrane helix</keyword>
<reference evidence="7 8" key="1">
    <citation type="submission" date="2016-07" db="EMBL/GenBank/DDBJ databases">
        <authorList>
            <person name="Townsley L."/>
            <person name="Shank E.A."/>
        </authorList>
    </citation>
    <scope>NUCLEOTIDE SEQUENCE [LARGE SCALE GENOMIC DNA]</scope>
    <source>
        <strain evidence="7 8">CH01</strain>
    </source>
</reference>
<evidence type="ECO:0000256" key="2">
    <source>
        <dbReference type="ARBA" id="ARBA00022448"/>
    </source>
</evidence>
<keyword evidence="3 6" id="KW-0812">Transmembrane</keyword>
<proteinExistence type="predicted"/>
<protein>
    <submittedName>
        <fullName evidence="7">Permease</fullName>
    </submittedName>
</protein>
<keyword evidence="2" id="KW-0813">Transport</keyword>
<feature type="transmembrane region" description="Helical" evidence="6">
    <location>
        <begin position="140"/>
        <end position="159"/>
    </location>
</feature>
<feature type="transmembrane region" description="Helical" evidence="6">
    <location>
        <begin position="442"/>
        <end position="458"/>
    </location>
</feature>
<dbReference type="PANTHER" id="PTHR45649:SF26">
    <property type="entry name" value="OS04G0435100 PROTEIN"/>
    <property type="match status" value="1"/>
</dbReference>
<dbReference type="RefSeq" id="WP_069032701.1">
    <property type="nucleotide sequence ID" value="NZ_MDKC01000003.1"/>
</dbReference>
<dbReference type="Pfam" id="PF13520">
    <property type="entry name" value="AA_permease_2"/>
    <property type="match status" value="1"/>
</dbReference>
<dbReference type="PANTHER" id="PTHR45649">
    <property type="entry name" value="AMINO-ACID PERMEASE BAT1"/>
    <property type="match status" value="1"/>
</dbReference>
<dbReference type="Proteomes" id="UP000094580">
    <property type="component" value="Unassembled WGS sequence"/>
</dbReference>
<dbReference type="InterPro" id="IPR002293">
    <property type="entry name" value="AA/rel_permease1"/>
</dbReference>
<feature type="transmembrane region" description="Helical" evidence="6">
    <location>
        <begin position="301"/>
        <end position="328"/>
    </location>
</feature>
<feature type="transmembrane region" description="Helical" evidence="6">
    <location>
        <begin position="349"/>
        <end position="368"/>
    </location>
</feature>
<feature type="transmembrane region" description="Helical" evidence="6">
    <location>
        <begin position="171"/>
        <end position="191"/>
    </location>
</feature>
<accession>A0ABX2ZTF4</accession>
<feature type="transmembrane region" description="Helical" evidence="6">
    <location>
        <begin position="100"/>
        <end position="120"/>
    </location>
</feature>
<organism evidence="7 8">
    <name type="scientific">Gottfriedia luciferensis</name>
    <dbReference type="NCBI Taxonomy" id="178774"/>
    <lineage>
        <taxon>Bacteria</taxon>
        <taxon>Bacillati</taxon>
        <taxon>Bacillota</taxon>
        <taxon>Bacilli</taxon>
        <taxon>Bacillales</taxon>
        <taxon>Bacillaceae</taxon>
        <taxon>Gottfriedia</taxon>
    </lineage>
</organism>
<comment type="caution">
    <text evidence="7">The sequence shown here is derived from an EMBL/GenBank/DDBJ whole genome shotgun (WGS) entry which is preliminary data.</text>
</comment>